<feature type="signal peptide" evidence="1">
    <location>
        <begin position="1"/>
        <end position="20"/>
    </location>
</feature>
<reference evidence="2 3" key="1">
    <citation type="submission" date="2023-10" db="EMBL/GenBank/DDBJ databases">
        <title>Bacteria for the degradation of biodegradable plastic PBAT(Polybutylene adipate terephthalate).</title>
        <authorList>
            <person name="Weon H.-Y."/>
            <person name="Yeon J."/>
        </authorList>
    </citation>
    <scope>NUCLEOTIDE SEQUENCE [LARGE SCALE GENOMIC DNA]</scope>
    <source>
        <strain evidence="2 3">SBD 7-3</strain>
    </source>
</reference>
<sequence>MNLRHLLCVALVGFGLQAHAALKVVACEPEWAALATELGGDQLQVSSATTALQDPHRIEARPSLIARVRNADLLVCTGMELETGWLPVLLQQSGNAKVAPGAAGFFEAGRFVTALDVPARLDRSDGDVHAAGNPHIQLDPRNIALVAKALAERLAQLDAANARVYQERHAAFAARWADALRRWEQQAAPLKGLSVVVHHKNMSYLSNWLGLREVGTLEPKPGLEPSAGHLGALKAQLAKQPAKLVVRAAYQDPRAAQWLSEQARIPAVVLPFTVGGNEQAKDLFGLFDSTLSLLLAAAR</sequence>
<gene>
    <name evidence="2" type="ORF">RXV79_10700</name>
</gene>
<evidence type="ECO:0000313" key="3">
    <source>
        <dbReference type="Proteomes" id="UP001303946"/>
    </source>
</evidence>
<protein>
    <submittedName>
        <fullName evidence="2">Zinc ABC transporter substrate-binding protein</fullName>
    </submittedName>
</protein>
<dbReference type="PANTHER" id="PTHR42953:SF2">
    <property type="entry name" value="ADHESION PROTEIN"/>
    <property type="match status" value="1"/>
</dbReference>
<evidence type="ECO:0000256" key="1">
    <source>
        <dbReference type="SAM" id="SignalP"/>
    </source>
</evidence>
<dbReference type="InterPro" id="IPR006129">
    <property type="entry name" value="AdhesinB"/>
</dbReference>
<accession>A0ABZ0CZU7</accession>
<dbReference type="Pfam" id="PF01297">
    <property type="entry name" value="ZnuA"/>
    <property type="match status" value="1"/>
</dbReference>
<organism evidence="2 3">
    <name type="scientific">Piscinibacter gummiphilus</name>
    <dbReference type="NCBI Taxonomy" id="946333"/>
    <lineage>
        <taxon>Bacteria</taxon>
        <taxon>Pseudomonadati</taxon>
        <taxon>Pseudomonadota</taxon>
        <taxon>Betaproteobacteria</taxon>
        <taxon>Burkholderiales</taxon>
        <taxon>Sphaerotilaceae</taxon>
        <taxon>Piscinibacter</taxon>
    </lineage>
</organism>
<dbReference type="PRINTS" id="PR00691">
    <property type="entry name" value="ADHESINB"/>
</dbReference>
<feature type="chain" id="PRO_5047156356" evidence="1">
    <location>
        <begin position="21"/>
        <end position="299"/>
    </location>
</feature>
<keyword evidence="3" id="KW-1185">Reference proteome</keyword>
<dbReference type="EMBL" id="CP136336">
    <property type="protein sequence ID" value="WOB10509.1"/>
    <property type="molecule type" value="Genomic_DNA"/>
</dbReference>
<dbReference type="PANTHER" id="PTHR42953">
    <property type="entry name" value="HIGH-AFFINITY ZINC UPTAKE SYSTEM PROTEIN ZNUA-RELATED"/>
    <property type="match status" value="1"/>
</dbReference>
<dbReference type="RefSeq" id="WP_316703417.1">
    <property type="nucleotide sequence ID" value="NZ_CP136336.1"/>
</dbReference>
<dbReference type="InterPro" id="IPR006127">
    <property type="entry name" value="ZnuA-like"/>
</dbReference>
<proteinExistence type="predicted"/>
<dbReference type="SUPFAM" id="SSF53807">
    <property type="entry name" value="Helical backbone' metal receptor"/>
    <property type="match status" value="1"/>
</dbReference>
<evidence type="ECO:0000313" key="2">
    <source>
        <dbReference type="EMBL" id="WOB10509.1"/>
    </source>
</evidence>
<dbReference type="InterPro" id="IPR050492">
    <property type="entry name" value="Bact_metal-bind_prot9"/>
</dbReference>
<keyword evidence="1" id="KW-0732">Signal</keyword>
<dbReference type="Gene3D" id="3.40.50.1980">
    <property type="entry name" value="Nitrogenase molybdenum iron protein domain"/>
    <property type="match status" value="2"/>
</dbReference>
<name>A0ABZ0CZU7_9BURK</name>
<dbReference type="Proteomes" id="UP001303946">
    <property type="component" value="Chromosome"/>
</dbReference>